<evidence type="ECO:0000313" key="1">
    <source>
        <dbReference type="Proteomes" id="UP000095280"/>
    </source>
</evidence>
<keyword evidence="1" id="KW-1185">Reference proteome</keyword>
<proteinExistence type="predicted"/>
<dbReference type="InterPro" id="IPR036872">
    <property type="entry name" value="CH_dom_sf"/>
</dbReference>
<dbReference type="WBParaSite" id="maker-uti_cns_0010498-snap-gene-0.4-mRNA-1">
    <property type="protein sequence ID" value="maker-uti_cns_0010498-snap-gene-0.4-mRNA-1"/>
    <property type="gene ID" value="maker-uti_cns_0010498-snap-gene-0.4"/>
</dbReference>
<protein>
    <submittedName>
        <fullName evidence="2">HOOK_N domain-containing protein</fullName>
    </submittedName>
</protein>
<name>A0A1I8I8R3_9PLAT</name>
<dbReference type="SUPFAM" id="SSF116907">
    <property type="entry name" value="Hook domain"/>
    <property type="match status" value="1"/>
</dbReference>
<sequence length="257" mass="27879">MSTQTSSSQDLANLIARWLKSFAGQLPTTAEIESGRILDWDWLLDGSILNAVYCQIDPNYAQLVANTTTIGSSSLSSNSSDSGDDTDDAESLAGRLRNWKKIHKRLSAFYERELGSCVLMSPTNFVSLLDNIHCGGEGFDSGLGSELYTCLLLLLGAAAQSEACKEQFVANLRATFDDQELSRFVSLLRTVMPPDTDSAAPDEDGCHLVAESCLTPQAWRAVKQLRDQRDGLLFDAGKLLLRLHRAQAEAAAAGSLT</sequence>
<dbReference type="Proteomes" id="UP000095280">
    <property type="component" value="Unplaced"/>
</dbReference>
<evidence type="ECO:0000313" key="2">
    <source>
        <dbReference type="WBParaSite" id="maker-uti_cns_0010498-snap-gene-0.4-mRNA-1"/>
    </source>
</evidence>
<organism evidence="1 2">
    <name type="scientific">Macrostomum lignano</name>
    <dbReference type="NCBI Taxonomy" id="282301"/>
    <lineage>
        <taxon>Eukaryota</taxon>
        <taxon>Metazoa</taxon>
        <taxon>Spiralia</taxon>
        <taxon>Lophotrochozoa</taxon>
        <taxon>Platyhelminthes</taxon>
        <taxon>Rhabditophora</taxon>
        <taxon>Macrostomorpha</taxon>
        <taxon>Macrostomida</taxon>
        <taxon>Macrostomidae</taxon>
        <taxon>Macrostomum</taxon>
    </lineage>
</organism>
<accession>A0A1I8I8R3</accession>
<dbReference type="Gene3D" id="1.10.418.10">
    <property type="entry name" value="Calponin-like domain"/>
    <property type="match status" value="1"/>
</dbReference>
<reference evidence="2" key="1">
    <citation type="submission" date="2016-11" db="UniProtKB">
        <authorList>
            <consortium name="WormBaseParasite"/>
        </authorList>
    </citation>
    <scope>IDENTIFICATION</scope>
</reference>
<dbReference type="AlphaFoldDB" id="A0A1I8I8R3"/>